<sequence>MNITIVKPDLKHAEAIATICSTGWKQTVEGLLSDEYQKKNVEFWYNLDRVCKDITSGAYSHVALVNSEVVGVIGGGMTGPHVGEVFVLYVDESYRYRGIGRRLLEALSQQQLVQGATEQWVSVQKGNQRGIPFYEARKFVFHEEKTTWTETNEKQVSLRYSRPLSYRG</sequence>
<dbReference type="GO" id="GO:0016747">
    <property type="term" value="F:acyltransferase activity, transferring groups other than amino-acyl groups"/>
    <property type="evidence" value="ECO:0007669"/>
    <property type="project" value="InterPro"/>
</dbReference>
<evidence type="ECO:0000259" key="1">
    <source>
        <dbReference type="PROSITE" id="PS51186"/>
    </source>
</evidence>
<dbReference type="AlphaFoldDB" id="A0A1H8KX48"/>
<organism evidence="2 3">
    <name type="scientific">Mesobacillus persicus</name>
    <dbReference type="NCBI Taxonomy" id="930146"/>
    <lineage>
        <taxon>Bacteria</taxon>
        <taxon>Bacillati</taxon>
        <taxon>Bacillota</taxon>
        <taxon>Bacilli</taxon>
        <taxon>Bacillales</taxon>
        <taxon>Bacillaceae</taxon>
        <taxon>Mesobacillus</taxon>
    </lineage>
</organism>
<feature type="domain" description="N-acetyltransferase" evidence="1">
    <location>
        <begin position="1"/>
        <end position="165"/>
    </location>
</feature>
<dbReference type="EMBL" id="FOBW01000034">
    <property type="protein sequence ID" value="SEN97502.1"/>
    <property type="molecule type" value="Genomic_DNA"/>
</dbReference>
<proteinExistence type="predicted"/>
<name>A0A1H8KX48_9BACI</name>
<keyword evidence="2" id="KW-0689">Ribosomal protein</keyword>
<dbReference type="Gene3D" id="3.40.630.30">
    <property type="match status" value="1"/>
</dbReference>
<keyword evidence="2" id="KW-0687">Ribonucleoprotein</keyword>
<reference evidence="3" key="1">
    <citation type="submission" date="2016-10" db="EMBL/GenBank/DDBJ databases">
        <authorList>
            <person name="Varghese N."/>
            <person name="Submissions S."/>
        </authorList>
    </citation>
    <scope>NUCLEOTIDE SEQUENCE [LARGE SCALE GENOMIC DNA]</scope>
    <source>
        <strain evidence="3">B48,IBRC-M 10115,DSM 25386,CECT 8001</strain>
    </source>
</reference>
<accession>A0A1H8KX48</accession>
<dbReference type="PROSITE" id="PS51186">
    <property type="entry name" value="GNAT"/>
    <property type="match status" value="1"/>
</dbReference>
<dbReference type="Proteomes" id="UP000198553">
    <property type="component" value="Unassembled WGS sequence"/>
</dbReference>
<dbReference type="STRING" id="930146.SAMN05192533_13412"/>
<dbReference type="GO" id="GO:0005840">
    <property type="term" value="C:ribosome"/>
    <property type="evidence" value="ECO:0007669"/>
    <property type="project" value="UniProtKB-KW"/>
</dbReference>
<evidence type="ECO:0000313" key="2">
    <source>
        <dbReference type="EMBL" id="SEN97502.1"/>
    </source>
</evidence>
<protein>
    <submittedName>
        <fullName evidence="2">Ribosomal protein S18 acetylase RimI</fullName>
    </submittedName>
</protein>
<dbReference type="SUPFAM" id="SSF55729">
    <property type="entry name" value="Acyl-CoA N-acyltransferases (Nat)"/>
    <property type="match status" value="1"/>
</dbReference>
<dbReference type="OrthoDB" id="69535at2"/>
<dbReference type="RefSeq" id="WP_090750633.1">
    <property type="nucleotide sequence ID" value="NZ_FOBW01000034.1"/>
</dbReference>
<dbReference type="InterPro" id="IPR016181">
    <property type="entry name" value="Acyl_CoA_acyltransferase"/>
</dbReference>
<dbReference type="InterPro" id="IPR000182">
    <property type="entry name" value="GNAT_dom"/>
</dbReference>
<keyword evidence="3" id="KW-1185">Reference proteome</keyword>
<dbReference type="CDD" id="cd04301">
    <property type="entry name" value="NAT_SF"/>
    <property type="match status" value="1"/>
</dbReference>
<dbReference type="Pfam" id="PF00583">
    <property type="entry name" value="Acetyltransf_1"/>
    <property type="match status" value="1"/>
</dbReference>
<gene>
    <name evidence="2" type="ORF">SAMN05192533_13412</name>
</gene>
<evidence type="ECO:0000313" key="3">
    <source>
        <dbReference type="Proteomes" id="UP000198553"/>
    </source>
</evidence>